<sequence length="281" mass="32048">MAKKFGLGKGLNALLPESEDASGAVDSIDINRIKPNKEQPRKYFDEEKIFMLSESIKEHGMIQPIIVKKEGEDYSIIAGERRWRAARKAGLKEIPVIMMDLSEKDVLEISLIENIQRQDLNPMEEASAFKRLLDDFNLTQEDLSKKLGKSRTAIANTIRLLNLDARVQEFLIEGILSEGHGRALLGLENCDDQYHASQKVIDFSLSVRETEQLVAGFHTEKIERHKKALDPYLSDLEKRLGEALGTKVRFKSKAKNKGKIEIEYYSSDELERILEFLKVED</sequence>
<dbReference type="SUPFAM" id="SSF109709">
    <property type="entry name" value="KorB DNA-binding domain-like"/>
    <property type="match status" value="1"/>
</dbReference>
<dbReference type="InterPro" id="IPR036086">
    <property type="entry name" value="ParB/Sulfiredoxin_sf"/>
</dbReference>
<dbReference type="SMART" id="SM00470">
    <property type="entry name" value="ParB"/>
    <property type="match status" value="1"/>
</dbReference>
<dbReference type="Pfam" id="PF17762">
    <property type="entry name" value="HTH_ParB"/>
    <property type="match status" value="1"/>
</dbReference>
<dbReference type="InterPro" id="IPR003115">
    <property type="entry name" value="ParB_N"/>
</dbReference>
<evidence type="ECO:0000259" key="4">
    <source>
        <dbReference type="PROSITE" id="PS50943"/>
    </source>
</evidence>
<reference evidence="5 6" key="1">
    <citation type="submission" date="2021-03" db="EMBL/GenBank/DDBJ databases">
        <title>Genomic Encyclopedia of Type Strains, Phase IV (KMG-IV): sequencing the most valuable type-strain genomes for metagenomic binning, comparative biology and taxonomic classification.</title>
        <authorList>
            <person name="Goeker M."/>
        </authorList>
    </citation>
    <scope>NUCLEOTIDE SEQUENCE [LARGE SCALE GENOMIC DNA]</scope>
    <source>
        <strain evidence="5 6">DSM 6139</strain>
    </source>
</reference>
<keyword evidence="3" id="KW-0238">DNA-binding</keyword>
<name>A0ABS4FZ50_9CLOT</name>
<protein>
    <submittedName>
        <fullName evidence="5">ParB family chromosome partitioning protein</fullName>
    </submittedName>
</protein>
<evidence type="ECO:0000256" key="1">
    <source>
        <dbReference type="ARBA" id="ARBA00006295"/>
    </source>
</evidence>
<organism evidence="5 6">
    <name type="scientific">Youngiibacter multivorans</name>
    <dbReference type="NCBI Taxonomy" id="937251"/>
    <lineage>
        <taxon>Bacteria</taxon>
        <taxon>Bacillati</taxon>
        <taxon>Bacillota</taxon>
        <taxon>Clostridia</taxon>
        <taxon>Eubacteriales</taxon>
        <taxon>Clostridiaceae</taxon>
        <taxon>Youngiibacter</taxon>
    </lineage>
</organism>
<dbReference type="PANTHER" id="PTHR33375:SF1">
    <property type="entry name" value="CHROMOSOME-PARTITIONING PROTEIN PARB-RELATED"/>
    <property type="match status" value="1"/>
</dbReference>
<dbReference type="SUPFAM" id="SSF110849">
    <property type="entry name" value="ParB/Sulfiredoxin"/>
    <property type="match status" value="1"/>
</dbReference>
<dbReference type="Pfam" id="PF02195">
    <property type="entry name" value="ParB_N"/>
    <property type="match status" value="1"/>
</dbReference>
<evidence type="ECO:0000256" key="3">
    <source>
        <dbReference type="ARBA" id="ARBA00023125"/>
    </source>
</evidence>
<evidence type="ECO:0000256" key="2">
    <source>
        <dbReference type="ARBA" id="ARBA00022829"/>
    </source>
</evidence>
<dbReference type="InterPro" id="IPR041468">
    <property type="entry name" value="HTH_ParB/Spo0J"/>
</dbReference>
<dbReference type="Pfam" id="PF23552">
    <property type="entry name" value="ParB_C"/>
    <property type="match status" value="1"/>
</dbReference>
<evidence type="ECO:0000313" key="6">
    <source>
        <dbReference type="Proteomes" id="UP001519271"/>
    </source>
</evidence>
<keyword evidence="2" id="KW-0159">Chromosome partition</keyword>
<gene>
    <name evidence="5" type="ORF">J2Z34_000017</name>
</gene>
<dbReference type="Proteomes" id="UP001519271">
    <property type="component" value="Unassembled WGS sequence"/>
</dbReference>
<dbReference type="PANTHER" id="PTHR33375">
    <property type="entry name" value="CHROMOSOME-PARTITIONING PROTEIN PARB-RELATED"/>
    <property type="match status" value="1"/>
</dbReference>
<dbReference type="PROSITE" id="PS50943">
    <property type="entry name" value="HTH_CROC1"/>
    <property type="match status" value="1"/>
</dbReference>
<dbReference type="RefSeq" id="WP_209457809.1">
    <property type="nucleotide sequence ID" value="NZ_JAGGKC010000001.1"/>
</dbReference>
<dbReference type="EMBL" id="JAGGKC010000001">
    <property type="protein sequence ID" value="MBP1917554.1"/>
    <property type="molecule type" value="Genomic_DNA"/>
</dbReference>
<dbReference type="InterPro" id="IPR050336">
    <property type="entry name" value="Chromosome_partition/occlusion"/>
</dbReference>
<accession>A0ABS4FZ50</accession>
<comment type="caution">
    <text evidence="5">The sequence shown here is derived from an EMBL/GenBank/DDBJ whole genome shotgun (WGS) entry which is preliminary data.</text>
</comment>
<dbReference type="InterPro" id="IPR057240">
    <property type="entry name" value="ParB_dimer_C"/>
</dbReference>
<keyword evidence="6" id="KW-1185">Reference proteome</keyword>
<feature type="domain" description="HTH cro/C1-type" evidence="4">
    <location>
        <begin position="129"/>
        <end position="156"/>
    </location>
</feature>
<dbReference type="Gene3D" id="3.90.1530.30">
    <property type="match status" value="1"/>
</dbReference>
<dbReference type="CDD" id="cd16393">
    <property type="entry name" value="SPO0J_N"/>
    <property type="match status" value="1"/>
</dbReference>
<dbReference type="Gene3D" id="1.10.10.2830">
    <property type="match status" value="1"/>
</dbReference>
<comment type="similarity">
    <text evidence="1">Belongs to the ParB family.</text>
</comment>
<proteinExistence type="inferred from homology"/>
<evidence type="ECO:0000313" key="5">
    <source>
        <dbReference type="EMBL" id="MBP1917554.1"/>
    </source>
</evidence>
<dbReference type="InterPro" id="IPR001387">
    <property type="entry name" value="Cro/C1-type_HTH"/>
</dbReference>
<dbReference type="NCBIfam" id="TIGR00180">
    <property type="entry name" value="parB_part"/>
    <property type="match status" value="1"/>
</dbReference>
<dbReference type="InterPro" id="IPR004437">
    <property type="entry name" value="ParB/RepB/Spo0J"/>
</dbReference>